<dbReference type="AlphaFoldDB" id="A0A0D2L357"/>
<dbReference type="GeneID" id="25739178"/>
<dbReference type="EMBL" id="KK101231">
    <property type="protein sequence ID" value="KIZ01654.1"/>
    <property type="molecule type" value="Genomic_DNA"/>
</dbReference>
<sequence length="298" mass="31535">MGAAPRHAQSTRSAYDEDALLSIRVLGADITGPLTFGLLLAGGWQAYRTDLLGQLTGRRRGRKGRWVYDRGLGGKRVWVPAESEEGGSGKLPDHMSDVDFSALAAVAATKAAAGSGSAAQQAAAHYEPPAWWERPGFLPVTSEADRARRRAEAERILRRIEASKNRGEDYALEDILALRAACMSAGGASLDARTVGGRDAIYRTAVEAGIRSCVEPGSVDLGDYSPIRLAAGVASDVSLDERRAVTVLKGLVAGACRGRVVEVGGPGRGRRVRCLAAGGLVSRSGARGRARFVERRID</sequence>
<accession>A0A0D2L357</accession>
<dbReference type="Proteomes" id="UP000054498">
    <property type="component" value="Unassembled WGS sequence"/>
</dbReference>
<dbReference type="KEGG" id="mng:MNEG_6302"/>
<dbReference type="PANTHER" id="PTHR35830">
    <property type="entry name" value="OS05G0299200 PROTEIN"/>
    <property type="match status" value="1"/>
</dbReference>
<keyword evidence="2" id="KW-1185">Reference proteome</keyword>
<protein>
    <submittedName>
        <fullName evidence="1">Uncharacterized protein</fullName>
    </submittedName>
</protein>
<dbReference type="OrthoDB" id="547039at2759"/>
<dbReference type="RefSeq" id="XP_013900673.1">
    <property type="nucleotide sequence ID" value="XM_014045219.1"/>
</dbReference>
<evidence type="ECO:0000313" key="1">
    <source>
        <dbReference type="EMBL" id="KIZ01654.1"/>
    </source>
</evidence>
<name>A0A0D2L357_9CHLO</name>
<evidence type="ECO:0000313" key="2">
    <source>
        <dbReference type="Proteomes" id="UP000054498"/>
    </source>
</evidence>
<gene>
    <name evidence="1" type="ORF">MNEG_6302</name>
</gene>
<dbReference type="STRING" id="145388.A0A0D2L357"/>
<organism evidence="1 2">
    <name type="scientific">Monoraphidium neglectum</name>
    <dbReference type="NCBI Taxonomy" id="145388"/>
    <lineage>
        <taxon>Eukaryota</taxon>
        <taxon>Viridiplantae</taxon>
        <taxon>Chlorophyta</taxon>
        <taxon>core chlorophytes</taxon>
        <taxon>Chlorophyceae</taxon>
        <taxon>CS clade</taxon>
        <taxon>Sphaeropleales</taxon>
        <taxon>Selenastraceae</taxon>
        <taxon>Monoraphidium</taxon>
    </lineage>
</organism>
<dbReference type="PANTHER" id="PTHR35830:SF1">
    <property type="entry name" value="OS05G0299200 PROTEIN"/>
    <property type="match status" value="1"/>
</dbReference>
<reference evidence="1 2" key="1">
    <citation type="journal article" date="2013" name="BMC Genomics">
        <title>Reconstruction of the lipid metabolism for the microalga Monoraphidium neglectum from its genome sequence reveals characteristics suitable for biofuel production.</title>
        <authorList>
            <person name="Bogen C."/>
            <person name="Al-Dilaimi A."/>
            <person name="Albersmeier A."/>
            <person name="Wichmann J."/>
            <person name="Grundmann M."/>
            <person name="Rupp O."/>
            <person name="Lauersen K.J."/>
            <person name="Blifernez-Klassen O."/>
            <person name="Kalinowski J."/>
            <person name="Goesmann A."/>
            <person name="Mussgnug J.H."/>
            <person name="Kruse O."/>
        </authorList>
    </citation>
    <scope>NUCLEOTIDE SEQUENCE [LARGE SCALE GENOMIC DNA]</scope>
    <source>
        <strain evidence="1 2">SAG 48.87</strain>
    </source>
</reference>
<proteinExistence type="predicted"/>